<dbReference type="AlphaFoldDB" id="A0A0F3GSL8"/>
<keyword evidence="3" id="KW-1185">Reference proteome</keyword>
<evidence type="ECO:0000313" key="2">
    <source>
        <dbReference type="EMBL" id="KJU84861.1"/>
    </source>
</evidence>
<reference evidence="2 3" key="1">
    <citation type="submission" date="2015-02" db="EMBL/GenBank/DDBJ databases">
        <title>Single-cell genomics of uncultivated deep-branching MTB reveals a conserved set of magnetosome genes.</title>
        <authorList>
            <person name="Kolinko S."/>
            <person name="Richter M."/>
            <person name="Glockner F.O."/>
            <person name="Brachmann A."/>
            <person name="Schuler D."/>
        </authorList>
    </citation>
    <scope>NUCLEOTIDE SEQUENCE [LARGE SCALE GENOMIC DNA]</scope>
    <source>
        <strain evidence="2">TM-1</strain>
    </source>
</reference>
<proteinExistence type="predicted"/>
<dbReference type="Proteomes" id="UP000033423">
    <property type="component" value="Unassembled WGS sequence"/>
</dbReference>
<organism evidence="2 3">
    <name type="scientific">Candidatus Magnetobacterium bavaricum</name>
    <dbReference type="NCBI Taxonomy" id="29290"/>
    <lineage>
        <taxon>Bacteria</taxon>
        <taxon>Pseudomonadati</taxon>
        <taxon>Nitrospirota</taxon>
        <taxon>Thermodesulfovibrionia</taxon>
        <taxon>Thermodesulfovibrionales</taxon>
        <taxon>Candidatus Magnetobacteriaceae</taxon>
        <taxon>Candidatus Magnetobacterium</taxon>
    </lineage>
</organism>
<sequence length="57" mass="6707">MDVLLSMMLILLSMIILPSEYFSYPLYFDNVIFKIIAHLSKIPVKFFSSDFLWNMLG</sequence>
<comment type="caution">
    <text evidence="2">The sequence shown here is derived from an EMBL/GenBank/DDBJ whole genome shotgun (WGS) entry which is preliminary data.</text>
</comment>
<evidence type="ECO:0000313" key="3">
    <source>
        <dbReference type="Proteomes" id="UP000033423"/>
    </source>
</evidence>
<name>A0A0F3GSL8_9BACT</name>
<evidence type="ECO:0000313" key="1">
    <source>
        <dbReference type="EMBL" id="KJU82612.1"/>
    </source>
</evidence>
<gene>
    <name evidence="2" type="ORF">MBAV_002940</name>
    <name evidence="1" type="ORF">MBAV_005192</name>
</gene>
<accession>A0A0F3GSL8</accession>
<dbReference type="EMBL" id="LACI01002242">
    <property type="protein sequence ID" value="KJU82612.1"/>
    <property type="molecule type" value="Genomic_DNA"/>
</dbReference>
<dbReference type="EMBL" id="LACI01001266">
    <property type="protein sequence ID" value="KJU84861.1"/>
    <property type="molecule type" value="Genomic_DNA"/>
</dbReference>
<protein>
    <submittedName>
        <fullName evidence="2">Uncharacterized protein</fullName>
    </submittedName>
</protein>